<protein>
    <submittedName>
        <fullName evidence="3">SDR family NAD(P)-dependent oxidoreductase</fullName>
    </submittedName>
</protein>
<comment type="caution">
    <text evidence="3">The sequence shown here is derived from an EMBL/GenBank/DDBJ whole genome shotgun (WGS) entry which is preliminary data.</text>
</comment>
<dbReference type="PRINTS" id="PR00081">
    <property type="entry name" value="GDHRDH"/>
</dbReference>
<dbReference type="Proteomes" id="UP001204746">
    <property type="component" value="Unassembled WGS sequence"/>
</dbReference>
<dbReference type="RefSeq" id="WP_256649069.1">
    <property type="nucleotide sequence ID" value="NZ_JANIAA010000002.1"/>
</dbReference>
<sequence>MSTPSPRPLALVTGASNGIGYEIARLCAANGFDLVATGRSGKIEEAAEQFTRDGADVVPVRADLSAADGVETVWEAVEETGRPLAAAVLNAGRSIGGAFLDTDLDDELSLIALNVTSVVRLAKHVARHMAAHHAGKILITSSLSATLPTPYETVYGPSRAFTRMFALGLREELKENGVTVTTLMPGATDSDFHARAGMNDTAFGPGMKKNSRKEVARQGFVAMMEGRAEVVGGDAATKRTAIEHRFLPETYKAARHATKARPRPRS</sequence>
<dbReference type="SUPFAM" id="SSF51735">
    <property type="entry name" value="NAD(P)-binding Rossmann-fold domains"/>
    <property type="match status" value="1"/>
</dbReference>
<evidence type="ECO:0000256" key="1">
    <source>
        <dbReference type="ARBA" id="ARBA00006484"/>
    </source>
</evidence>
<keyword evidence="4" id="KW-1185">Reference proteome</keyword>
<dbReference type="PANTHER" id="PTHR44196">
    <property type="entry name" value="DEHYDROGENASE/REDUCTASE SDR FAMILY MEMBER 7B"/>
    <property type="match status" value="1"/>
</dbReference>
<reference evidence="3 4" key="1">
    <citation type="submission" date="2022-07" db="EMBL/GenBank/DDBJ databases">
        <authorList>
            <person name="Phongsopitanun W."/>
            <person name="Tanasupawat S."/>
        </authorList>
    </citation>
    <scope>NUCLEOTIDE SEQUENCE [LARGE SCALE GENOMIC DNA]</scope>
    <source>
        <strain evidence="3 4">RCU-064</strain>
    </source>
</reference>
<dbReference type="Pfam" id="PF00106">
    <property type="entry name" value="adh_short"/>
    <property type="match status" value="1"/>
</dbReference>
<proteinExistence type="inferred from homology"/>
<organism evidence="3 4">
    <name type="scientific">Streptomyces rugosispiralis</name>
    <dbReference type="NCBI Taxonomy" id="2967341"/>
    <lineage>
        <taxon>Bacteria</taxon>
        <taxon>Bacillati</taxon>
        <taxon>Actinomycetota</taxon>
        <taxon>Actinomycetes</taxon>
        <taxon>Kitasatosporales</taxon>
        <taxon>Streptomycetaceae</taxon>
        <taxon>Streptomyces</taxon>
    </lineage>
</organism>
<dbReference type="InterPro" id="IPR002347">
    <property type="entry name" value="SDR_fam"/>
</dbReference>
<dbReference type="EMBL" id="JANIAA010000002">
    <property type="protein sequence ID" value="MCQ8187900.1"/>
    <property type="molecule type" value="Genomic_DNA"/>
</dbReference>
<comment type="similarity">
    <text evidence="1">Belongs to the short-chain dehydrogenases/reductases (SDR) family.</text>
</comment>
<dbReference type="InterPro" id="IPR036291">
    <property type="entry name" value="NAD(P)-bd_dom_sf"/>
</dbReference>
<evidence type="ECO:0000313" key="3">
    <source>
        <dbReference type="EMBL" id="MCQ8187900.1"/>
    </source>
</evidence>
<keyword evidence="2" id="KW-0560">Oxidoreductase</keyword>
<dbReference type="PANTHER" id="PTHR44196:SF2">
    <property type="entry name" value="SHORT-CHAIN DEHYDROGENASE-RELATED"/>
    <property type="match status" value="1"/>
</dbReference>
<gene>
    <name evidence="3" type="ORF">NP777_06490</name>
</gene>
<dbReference type="Gene3D" id="3.40.50.720">
    <property type="entry name" value="NAD(P)-binding Rossmann-like Domain"/>
    <property type="match status" value="1"/>
</dbReference>
<evidence type="ECO:0000313" key="4">
    <source>
        <dbReference type="Proteomes" id="UP001204746"/>
    </source>
</evidence>
<accession>A0ABT1US11</accession>
<evidence type="ECO:0000256" key="2">
    <source>
        <dbReference type="ARBA" id="ARBA00023002"/>
    </source>
</evidence>
<dbReference type="CDD" id="cd05233">
    <property type="entry name" value="SDR_c"/>
    <property type="match status" value="1"/>
</dbReference>
<name>A0ABT1US11_9ACTN</name>